<organism evidence="6 7">
    <name type="scientific">Streptococcus equi subsp. equi</name>
    <dbReference type="NCBI Taxonomy" id="148942"/>
    <lineage>
        <taxon>Bacteria</taxon>
        <taxon>Bacillati</taxon>
        <taxon>Bacillota</taxon>
        <taxon>Bacilli</taxon>
        <taxon>Lactobacillales</taxon>
        <taxon>Streptococcaceae</taxon>
        <taxon>Streptococcus</taxon>
    </lineage>
</organism>
<keyword evidence="4" id="KW-1133">Transmembrane helix</keyword>
<gene>
    <name evidence="6" type="primary">fszE</name>
    <name evidence="6" type="ORF">NCTC12092_01868</name>
</gene>
<sequence length="316" mass="35659">MKKLIIYSCLLLMILGVVFRFPKQIWAQEAEHSLIVTHLEVRDIDRPDPKLDVAPKSGEPIEGIRYQLYQLKQLEDVAILSQLDNLSLEGLAHQAQRVFQETTDSEGRARFTQLPSGIYYGIAVKANQRDKQVSSFLVDMIGNQKEPLLVYPKIIWETGAFDLFKIGVDGKESLPLSGVTFELYERNGLSPIHVKKGIHSYDLDAPTTLTTDHTGHIKVSGLIPGEYYLKEQETVKGYLIDKTDIPITVEAHETSHITIKNIKENTPPPRKGGFIPYTGELKAILFLMIGGSLIVLAFILIRRYRKDESSNDKKKS</sequence>
<evidence type="ECO:0000256" key="3">
    <source>
        <dbReference type="ARBA" id="ARBA00022729"/>
    </source>
</evidence>
<feature type="transmembrane region" description="Helical" evidence="4">
    <location>
        <begin position="283"/>
        <end position="301"/>
    </location>
</feature>
<dbReference type="EMBL" id="UHFF01000002">
    <property type="protein sequence ID" value="SUN49396.1"/>
    <property type="molecule type" value="Genomic_DNA"/>
</dbReference>
<dbReference type="PANTHER" id="PTHR36108">
    <property type="entry name" value="COLOSSIN-B-RELATED"/>
    <property type="match status" value="1"/>
</dbReference>
<accession>A0A380JUT0</accession>
<dbReference type="InterPro" id="IPR013783">
    <property type="entry name" value="Ig-like_fold"/>
</dbReference>
<keyword evidence="4" id="KW-0472">Membrane</keyword>
<dbReference type="Pfam" id="PF17802">
    <property type="entry name" value="SpaA"/>
    <property type="match status" value="1"/>
</dbReference>
<dbReference type="NCBIfam" id="TIGR01167">
    <property type="entry name" value="LPXTG_anchor"/>
    <property type="match status" value="1"/>
</dbReference>
<protein>
    <submittedName>
        <fullName evidence="6">T-antigen-like fimbrial structural subunit protein</fullName>
    </submittedName>
</protein>
<proteinExistence type="inferred from homology"/>
<dbReference type="AlphaFoldDB" id="A0A380JUT0"/>
<evidence type="ECO:0000259" key="5">
    <source>
        <dbReference type="Pfam" id="PF17802"/>
    </source>
</evidence>
<dbReference type="RefSeq" id="WP_115251390.1">
    <property type="nucleotide sequence ID" value="NZ_UHFF01000002.1"/>
</dbReference>
<dbReference type="SUPFAM" id="SSF49478">
    <property type="entry name" value="Cna protein B-type domain"/>
    <property type="match status" value="1"/>
</dbReference>
<comment type="similarity">
    <text evidence="1">Belongs to the serine-aspartate repeat-containing protein (SDr) family.</text>
</comment>
<dbReference type="PANTHER" id="PTHR36108:SF13">
    <property type="entry name" value="COLOSSIN-B-RELATED"/>
    <property type="match status" value="1"/>
</dbReference>
<evidence type="ECO:0000313" key="7">
    <source>
        <dbReference type="Proteomes" id="UP000254461"/>
    </source>
</evidence>
<dbReference type="InterPro" id="IPR041033">
    <property type="entry name" value="SpaA_PFL_dom_1"/>
</dbReference>
<evidence type="ECO:0000256" key="1">
    <source>
        <dbReference type="ARBA" id="ARBA00007257"/>
    </source>
</evidence>
<reference evidence="6 7" key="1">
    <citation type="submission" date="2018-06" db="EMBL/GenBank/DDBJ databases">
        <authorList>
            <consortium name="Pathogen Informatics"/>
            <person name="Doyle S."/>
        </authorList>
    </citation>
    <scope>NUCLEOTIDE SEQUENCE [LARGE SCALE GENOMIC DNA]</scope>
    <source>
        <strain evidence="6 7">NCTC12092</strain>
    </source>
</reference>
<evidence type="ECO:0000256" key="2">
    <source>
        <dbReference type="ARBA" id="ARBA00022525"/>
    </source>
</evidence>
<keyword evidence="4" id="KW-0812">Transmembrane</keyword>
<dbReference type="Proteomes" id="UP000254461">
    <property type="component" value="Unassembled WGS sequence"/>
</dbReference>
<keyword evidence="3" id="KW-0732">Signal</keyword>
<evidence type="ECO:0000256" key="4">
    <source>
        <dbReference type="SAM" id="Phobius"/>
    </source>
</evidence>
<keyword evidence="2" id="KW-0964">Secreted</keyword>
<feature type="domain" description="SpaA-like prealbumin fold" evidence="5">
    <location>
        <begin position="168"/>
        <end position="262"/>
    </location>
</feature>
<name>A0A380JUT0_9STRE</name>
<evidence type="ECO:0000313" key="6">
    <source>
        <dbReference type="EMBL" id="SUN49396.1"/>
    </source>
</evidence>
<dbReference type="Gene3D" id="2.60.40.10">
    <property type="entry name" value="Immunoglobulins"/>
    <property type="match status" value="2"/>
</dbReference>